<protein>
    <submittedName>
        <fullName evidence="2">Uncharacterized protein</fullName>
    </submittedName>
</protein>
<gene>
    <name evidence="2" type="ORF">BSIN_1265</name>
</gene>
<evidence type="ECO:0000256" key="1">
    <source>
        <dbReference type="SAM" id="MobiDB-lite"/>
    </source>
</evidence>
<evidence type="ECO:0000313" key="3">
    <source>
        <dbReference type="Proteomes" id="UP000198460"/>
    </source>
</evidence>
<dbReference type="Proteomes" id="UP000198460">
    <property type="component" value="Unassembled WGS sequence"/>
</dbReference>
<name>A0A238GYA1_9BURK</name>
<evidence type="ECO:0000313" key="2">
    <source>
        <dbReference type="EMBL" id="SMF97961.1"/>
    </source>
</evidence>
<sequence length="44" mass="4403">MTWHALGGLPPASRYPVSPGCNGASTAAGARRRANTTTGQPGAH</sequence>
<organism evidence="2 3">
    <name type="scientific">Burkholderia singularis</name>
    <dbReference type="NCBI Taxonomy" id="1503053"/>
    <lineage>
        <taxon>Bacteria</taxon>
        <taxon>Pseudomonadati</taxon>
        <taxon>Pseudomonadota</taxon>
        <taxon>Betaproteobacteria</taxon>
        <taxon>Burkholderiales</taxon>
        <taxon>Burkholderiaceae</taxon>
        <taxon>Burkholderia</taxon>
        <taxon>pseudomallei group</taxon>
    </lineage>
</organism>
<feature type="region of interest" description="Disordered" evidence="1">
    <location>
        <begin position="1"/>
        <end position="44"/>
    </location>
</feature>
<dbReference type="EMBL" id="FXAN01000004">
    <property type="protein sequence ID" value="SMF97961.1"/>
    <property type="molecule type" value="Genomic_DNA"/>
</dbReference>
<feature type="compositionally biased region" description="Low complexity" evidence="1">
    <location>
        <begin position="22"/>
        <end position="44"/>
    </location>
</feature>
<accession>A0A238GYA1</accession>
<proteinExistence type="predicted"/>
<dbReference type="AlphaFoldDB" id="A0A238GYA1"/>
<reference evidence="2 3" key="1">
    <citation type="submission" date="2017-04" db="EMBL/GenBank/DDBJ databases">
        <authorList>
            <person name="Afonso C.L."/>
            <person name="Miller P.J."/>
            <person name="Scott M.A."/>
            <person name="Spackman E."/>
            <person name="Goraichik I."/>
            <person name="Dimitrov K.M."/>
            <person name="Suarez D.L."/>
            <person name="Swayne D.E."/>
        </authorList>
    </citation>
    <scope>NUCLEOTIDE SEQUENCE [LARGE SCALE GENOMIC DNA]</scope>
    <source>
        <strain evidence="2">LMG 28154</strain>
    </source>
</reference>